<name>A0AAU9ULE6_EUPED</name>
<dbReference type="Proteomes" id="UP001153954">
    <property type="component" value="Unassembled WGS sequence"/>
</dbReference>
<gene>
    <name evidence="2" type="ORF">EEDITHA_LOCUS13596</name>
</gene>
<accession>A0AAU9ULE6</accession>
<dbReference type="EMBL" id="CAKOGL010000019">
    <property type="protein sequence ID" value="CAH2098490.1"/>
    <property type="molecule type" value="Genomic_DNA"/>
</dbReference>
<protein>
    <submittedName>
        <fullName evidence="2">Uncharacterized protein</fullName>
    </submittedName>
</protein>
<sequence length="172" mass="20049">MILIAMLLIIVMFLCSTKYWRDVHNYINANITITHIPKRSEVSNWTIIDDTTEYYEVTTNMYESTLTTDGVNKDYFDLDDVKNRKKKRSVKIVETKDYSEVSEKNKMVDYYFNIDEPKTEDMNDLVDESKLTTRDMKDVEMVPGILLNTQGYLENVSNTCDIFSSAFSKLIG</sequence>
<feature type="signal peptide" evidence="1">
    <location>
        <begin position="1"/>
        <end position="17"/>
    </location>
</feature>
<feature type="chain" id="PRO_5043460042" evidence="1">
    <location>
        <begin position="18"/>
        <end position="172"/>
    </location>
</feature>
<dbReference type="AlphaFoldDB" id="A0AAU9ULE6"/>
<proteinExistence type="predicted"/>
<reference evidence="2" key="1">
    <citation type="submission" date="2022-03" db="EMBL/GenBank/DDBJ databases">
        <authorList>
            <person name="Tunstrom K."/>
        </authorList>
    </citation>
    <scope>NUCLEOTIDE SEQUENCE</scope>
</reference>
<comment type="caution">
    <text evidence="2">The sequence shown here is derived from an EMBL/GenBank/DDBJ whole genome shotgun (WGS) entry which is preliminary data.</text>
</comment>
<keyword evidence="3" id="KW-1185">Reference proteome</keyword>
<keyword evidence="1" id="KW-0732">Signal</keyword>
<evidence type="ECO:0000313" key="2">
    <source>
        <dbReference type="EMBL" id="CAH2098490.1"/>
    </source>
</evidence>
<evidence type="ECO:0000313" key="3">
    <source>
        <dbReference type="Proteomes" id="UP001153954"/>
    </source>
</evidence>
<evidence type="ECO:0000256" key="1">
    <source>
        <dbReference type="SAM" id="SignalP"/>
    </source>
</evidence>
<organism evidence="2 3">
    <name type="scientific">Euphydryas editha</name>
    <name type="common">Edith's checkerspot</name>
    <dbReference type="NCBI Taxonomy" id="104508"/>
    <lineage>
        <taxon>Eukaryota</taxon>
        <taxon>Metazoa</taxon>
        <taxon>Ecdysozoa</taxon>
        <taxon>Arthropoda</taxon>
        <taxon>Hexapoda</taxon>
        <taxon>Insecta</taxon>
        <taxon>Pterygota</taxon>
        <taxon>Neoptera</taxon>
        <taxon>Endopterygota</taxon>
        <taxon>Lepidoptera</taxon>
        <taxon>Glossata</taxon>
        <taxon>Ditrysia</taxon>
        <taxon>Papilionoidea</taxon>
        <taxon>Nymphalidae</taxon>
        <taxon>Nymphalinae</taxon>
        <taxon>Euphydryas</taxon>
    </lineage>
</organism>